<reference evidence="2" key="3">
    <citation type="submission" date="2020-09" db="EMBL/GenBank/DDBJ databases">
        <authorList>
            <person name="Sun Q."/>
            <person name="Zhou Y."/>
        </authorList>
    </citation>
    <scope>NUCLEOTIDE SEQUENCE</scope>
    <source>
        <strain evidence="2">CGMCC 4.7206</strain>
    </source>
</reference>
<reference evidence="1" key="4">
    <citation type="submission" date="2023-12" db="EMBL/GenBank/DDBJ databases">
        <authorList>
            <person name="Sun Q."/>
            <person name="Inoue M."/>
        </authorList>
    </citation>
    <scope>NUCLEOTIDE SEQUENCE</scope>
    <source>
        <strain evidence="1">JCM 10664</strain>
    </source>
</reference>
<dbReference type="RefSeq" id="WP_188991162.1">
    <property type="nucleotide sequence ID" value="NZ_BAAAHC010000007.1"/>
</dbReference>
<gene>
    <name evidence="1" type="ORF">GCM10009545_18090</name>
    <name evidence="2" type="ORF">GCM10011581_46270</name>
</gene>
<evidence type="ECO:0000313" key="2">
    <source>
        <dbReference type="EMBL" id="GGJ03984.1"/>
    </source>
</evidence>
<sequence>MSERRIFDEDSDQTGLPDWLTGDLPVWLWRECLRDEYGEQPDEVLCRYTWVTRQQIMLHRPGEDGCAPAGTPSRA</sequence>
<evidence type="ECO:0000313" key="4">
    <source>
        <dbReference type="Proteomes" id="UP001500220"/>
    </source>
</evidence>
<evidence type="ECO:0000313" key="1">
    <source>
        <dbReference type="EMBL" id="GAA0516372.1"/>
    </source>
</evidence>
<dbReference type="EMBL" id="BMMT01000022">
    <property type="protein sequence ID" value="GGJ03984.1"/>
    <property type="molecule type" value="Genomic_DNA"/>
</dbReference>
<dbReference type="AlphaFoldDB" id="A0A917NIS6"/>
<keyword evidence="4" id="KW-1185">Reference proteome</keyword>
<reference evidence="2 3" key="1">
    <citation type="journal article" date="2014" name="Int. J. Syst. Evol. Microbiol.">
        <title>Complete genome sequence of Corynebacterium casei LMG S-19264T (=DSM 44701T), isolated from a smear-ripened cheese.</title>
        <authorList>
            <consortium name="US DOE Joint Genome Institute (JGI-PGF)"/>
            <person name="Walter F."/>
            <person name="Albersmeier A."/>
            <person name="Kalinowski J."/>
            <person name="Ruckert C."/>
        </authorList>
    </citation>
    <scope>NUCLEOTIDE SEQUENCE [LARGE SCALE GENOMIC DNA]</scope>
    <source>
        <strain evidence="2 3">CGMCC 4.7206</strain>
    </source>
</reference>
<evidence type="ECO:0000313" key="3">
    <source>
        <dbReference type="Proteomes" id="UP000597989"/>
    </source>
</evidence>
<name>A0A917NIS6_9PSEU</name>
<proteinExistence type="predicted"/>
<organism evidence="2 3">
    <name type="scientific">Saccharopolyspora thermophila</name>
    <dbReference type="NCBI Taxonomy" id="89367"/>
    <lineage>
        <taxon>Bacteria</taxon>
        <taxon>Bacillati</taxon>
        <taxon>Actinomycetota</taxon>
        <taxon>Actinomycetes</taxon>
        <taxon>Pseudonocardiales</taxon>
        <taxon>Pseudonocardiaceae</taxon>
        <taxon>Saccharopolyspora</taxon>
    </lineage>
</organism>
<dbReference type="EMBL" id="BAAAHC010000007">
    <property type="protein sequence ID" value="GAA0516372.1"/>
    <property type="molecule type" value="Genomic_DNA"/>
</dbReference>
<accession>A0A917NIS6</accession>
<dbReference type="Proteomes" id="UP001500220">
    <property type="component" value="Unassembled WGS sequence"/>
</dbReference>
<comment type="caution">
    <text evidence="2">The sequence shown here is derived from an EMBL/GenBank/DDBJ whole genome shotgun (WGS) entry which is preliminary data.</text>
</comment>
<dbReference type="Proteomes" id="UP000597989">
    <property type="component" value="Unassembled WGS sequence"/>
</dbReference>
<reference evidence="1 4" key="2">
    <citation type="journal article" date="2019" name="Int. J. Syst. Evol. Microbiol.">
        <title>The Global Catalogue of Microorganisms (GCM) 10K type strain sequencing project: providing services to taxonomists for standard genome sequencing and annotation.</title>
        <authorList>
            <consortium name="The Broad Institute Genomics Platform"/>
            <consortium name="The Broad Institute Genome Sequencing Center for Infectious Disease"/>
            <person name="Wu L."/>
            <person name="Ma J."/>
        </authorList>
    </citation>
    <scope>NUCLEOTIDE SEQUENCE [LARGE SCALE GENOMIC DNA]</scope>
    <source>
        <strain evidence="1 4">JCM 10664</strain>
    </source>
</reference>
<protein>
    <submittedName>
        <fullName evidence="2">Uncharacterized protein</fullName>
    </submittedName>
</protein>